<organism evidence="2 3">
    <name type="scientific">Nocardia testacea</name>
    <dbReference type="NCBI Taxonomy" id="248551"/>
    <lineage>
        <taxon>Bacteria</taxon>
        <taxon>Bacillati</taxon>
        <taxon>Actinomycetota</taxon>
        <taxon>Actinomycetes</taxon>
        <taxon>Mycobacteriales</taxon>
        <taxon>Nocardiaceae</taxon>
        <taxon>Nocardia</taxon>
    </lineage>
</organism>
<evidence type="ECO:0000256" key="1">
    <source>
        <dbReference type="SAM" id="MobiDB-lite"/>
    </source>
</evidence>
<feature type="region of interest" description="Disordered" evidence="1">
    <location>
        <begin position="96"/>
        <end position="126"/>
    </location>
</feature>
<evidence type="ECO:0000313" key="3">
    <source>
        <dbReference type="Proteomes" id="UP001611494"/>
    </source>
</evidence>
<proteinExistence type="predicted"/>
<gene>
    <name evidence="2" type="ORF">ACH49Z_05895</name>
</gene>
<feature type="region of interest" description="Disordered" evidence="1">
    <location>
        <begin position="13"/>
        <end position="53"/>
    </location>
</feature>
<dbReference type="EMBL" id="JBIRYL010000001">
    <property type="protein sequence ID" value="MFI2229367.1"/>
    <property type="molecule type" value="Genomic_DNA"/>
</dbReference>
<evidence type="ECO:0000313" key="2">
    <source>
        <dbReference type="EMBL" id="MFI2229367.1"/>
    </source>
</evidence>
<sequence length="126" mass="12915">MIPRPAVVVALTAGHGNPQPVDTAAPQLPGPAGSAEFSGRDLAVPNTGRGTSDAVNVRYPALYETGAEIATLEFEIPNDGDDQPTWRLYRVLSVPAAGQGRSVSSRSSSGQRSKSGGSATSRIVAA</sequence>
<name>A0ABW7VX56_9NOCA</name>
<keyword evidence="3" id="KW-1185">Reference proteome</keyword>
<dbReference type="Proteomes" id="UP001611494">
    <property type="component" value="Unassembled WGS sequence"/>
</dbReference>
<comment type="caution">
    <text evidence="2">The sequence shown here is derived from an EMBL/GenBank/DDBJ whole genome shotgun (WGS) entry which is preliminary data.</text>
</comment>
<reference evidence="2 3" key="1">
    <citation type="submission" date="2024-10" db="EMBL/GenBank/DDBJ databases">
        <title>The Natural Products Discovery Center: Release of the First 8490 Sequenced Strains for Exploring Actinobacteria Biosynthetic Diversity.</title>
        <authorList>
            <person name="Kalkreuter E."/>
            <person name="Kautsar S.A."/>
            <person name="Yang D."/>
            <person name="Bader C.D."/>
            <person name="Teijaro C.N."/>
            <person name="Fluegel L."/>
            <person name="Davis C.M."/>
            <person name="Simpson J.R."/>
            <person name="Lauterbach L."/>
            <person name="Steele A.D."/>
            <person name="Gui C."/>
            <person name="Meng S."/>
            <person name="Li G."/>
            <person name="Viehrig K."/>
            <person name="Ye F."/>
            <person name="Su P."/>
            <person name="Kiefer A.F."/>
            <person name="Nichols A."/>
            <person name="Cepeda A.J."/>
            <person name="Yan W."/>
            <person name="Fan B."/>
            <person name="Jiang Y."/>
            <person name="Adhikari A."/>
            <person name="Zheng C.-J."/>
            <person name="Schuster L."/>
            <person name="Cowan T.M."/>
            <person name="Smanski M.J."/>
            <person name="Chevrette M.G."/>
            <person name="De Carvalho L.P.S."/>
            <person name="Shen B."/>
        </authorList>
    </citation>
    <scope>NUCLEOTIDE SEQUENCE [LARGE SCALE GENOMIC DNA]</scope>
    <source>
        <strain evidence="2 3">NPDC019377</strain>
    </source>
</reference>
<protein>
    <submittedName>
        <fullName evidence="2">Uncharacterized protein</fullName>
    </submittedName>
</protein>
<dbReference type="RefSeq" id="WP_397062150.1">
    <property type="nucleotide sequence ID" value="NZ_JBIRYL010000001.1"/>
</dbReference>
<accession>A0ABW7VX56</accession>
<feature type="compositionally biased region" description="Low complexity" evidence="1">
    <location>
        <begin position="98"/>
        <end position="118"/>
    </location>
</feature>